<accession>A0ACC1Q4Y2</accession>
<evidence type="ECO:0000313" key="2">
    <source>
        <dbReference type="Proteomes" id="UP001144978"/>
    </source>
</evidence>
<dbReference type="Proteomes" id="UP001144978">
    <property type="component" value="Unassembled WGS sequence"/>
</dbReference>
<dbReference type="EMBL" id="JANSHE010000343">
    <property type="protein sequence ID" value="KAJ3012205.1"/>
    <property type="molecule type" value="Genomic_DNA"/>
</dbReference>
<gene>
    <name evidence="1" type="ORF">NUW54_g1940</name>
</gene>
<keyword evidence="2" id="KW-1185">Reference proteome</keyword>
<reference evidence="1" key="1">
    <citation type="submission" date="2022-08" db="EMBL/GenBank/DDBJ databases">
        <title>Genome Sequence of Pycnoporus sanguineus.</title>
        <authorList>
            <person name="Buettner E."/>
        </authorList>
    </citation>
    <scope>NUCLEOTIDE SEQUENCE</scope>
    <source>
        <strain evidence="1">CG-C14</strain>
    </source>
</reference>
<proteinExistence type="predicted"/>
<name>A0ACC1Q4Y2_9APHY</name>
<sequence length="836" mass="93179">MNGLLRVSHGARSDDAAAAVAGSLFRTRRIVRTHRTISYWGWKGRQDPSPARDARKSWTCQLRSTLSQYVPEERKPPHTTDDGQKVQPTPNTQTQDKLDAQERNSDWRGLSFLQFSAPVQTISTSMSNWTWPTSIPTPDIQWPTSFSVADLQERFSALLLELGLGPGSLYDDIVNSPPDPIVNPECEWDAEVRLGEDLCLPERAFLGERKRKMKAAFAKLMGVPESEVDERDLPIVAIAGSGGGYRAMLNTLGSLTAARTSGILDCVTYTAGVSGSCWALGVMYSGVSGSHSPEQAAAHARERIQKSYLDIETLDALVTPPTNKYLLSGILRKAAGPTGTASLVDLYGTLLSSRLFIPTDLTRLDPRHLSMHFYRRNVDNGALPMPILSAIQHVTPPERAEEIKEVADEKAVTIDRDREKSLDDKQDRLQRDIRWLWYEFTPYEVGCDELGAWIPSWSLGRQFKNGRNTERRPELSFTILAGIFGSAFCASLKHYFREIEPVLKLLPVQLYNWLEEIVTENEGDLGLIHPVLPDQLPNFLKGLGGQLRYGSPPDITEHDTLSFMDAGGRTVLGHTMLSLTAQSRVEYSLLPFLAEKRGLTYGLVAQRVGVSPTWCHPCSDPFKELAAKRGLQTWPRGATWPTRVRPGDEGAAETAQVPPFEASTPDSANLKLAQTQESALAKQTDKQGSTEKREMPEANGGQPGDRQAASEVPFSACEVWIGSSKSGDKVSARLDDLDEAALLQRDGIAVVYIPLMPNERQVPGFDPFSISTWRREVASEESQQLLDVAQANFSESREKIVRLLRAVWMRKKIERRNRQWRERLAHLRQHLGNNIH</sequence>
<organism evidence="1 2">
    <name type="scientific">Trametes sanguinea</name>
    <dbReference type="NCBI Taxonomy" id="158606"/>
    <lineage>
        <taxon>Eukaryota</taxon>
        <taxon>Fungi</taxon>
        <taxon>Dikarya</taxon>
        <taxon>Basidiomycota</taxon>
        <taxon>Agaricomycotina</taxon>
        <taxon>Agaricomycetes</taxon>
        <taxon>Polyporales</taxon>
        <taxon>Polyporaceae</taxon>
        <taxon>Trametes</taxon>
    </lineage>
</organism>
<comment type="caution">
    <text evidence="1">The sequence shown here is derived from an EMBL/GenBank/DDBJ whole genome shotgun (WGS) entry which is preliminary data.</text>
</comment>
<evidence type="ECO:0000313" key="1">
    <source>
        <dbReference type="EMBL" id="KAJ3012205.1"/>
    </source>
</evidence>
<protein>
    <submittedName>
        <fullName evidence="1">Uncharacterized protein</fullName>
    </submittedName>
</protein>